<keyword evidence="2" id="KW-1185">Reference proteome</keyword>
<name>A0A814PJ24_9BILA</name>
<proteinExistence type="predicted"/>
<reference evidence="1" key="1">
    <citation type="submission" date="2021-02" db="EMBL/GenBank/DDBJ databases">
        <authorList>
            <person name="Nowell W R."/>
        </authorList>
    </citation>
    <scope>NUCLEOTIDE SEQUENCE</scope>
    <source>
        <strain evidence="1">Ploen Becks lab</strain>
    </source>
</reference>
<dbReference type="Proteomes" id="UP000663879">
    <property type="component" value="Unassembled WGS sequence"/>
</dbReference>
<evidence type="ECO:0000313" key="1">
    <source>
        <dbReference type="EMBL" id="CAF1105303.1"/>
    </source>
</evidence>
<dbReference type="EMBL" id="CAJNOC010007803">
    <property type="protein sequence ID" value="CAF1105303.1"/>
    <property type="molecule type" value="Genomic_DNA"/>
</dbReference>
<evidence type="ECO:0000313" key="2">
    <source>
        <dbReference type="Proteomes" id="UP000663879"/>
    </source>
</evidence>
<gene>
    <name evidence="1" type="ORF">OXX778_LOCUS21354</name>
</gene>
<dbReference type="AlphaFoldDB" id="A0A814PJ24"/>
<comment type="caution">
    <text evidence="1">The sequence shown here is derived from an EMBL/GenBank/DDBJ whole genome shotgun (WGS) entry which is preliminary data.</text>
</comment>
<protein>
    <submittedName>
        <fullName evidence="1">Uncharacterized protein</fullName>
    </submittedName>
</protein>
<dbReference type="OrthoDB" id="10017659at2759"/>
<sequence>MLEYEEYFRKFVISFQYRQDFEKILIDSSILGVFGNEFNMIALSLLFLRPLKCYSMHSIAFNVNTAKTTNYPIYLSLKDLHFTPIVPINSLFSISRTLGEHLNFINYDFGNLKEY</sequence>
<organism evidence="1 2">
    <name type="scientific">Brachionus calyciflorus</name>
    <dbReference type="NCBI Taxonomy" id="104777"/>
    <lineage>
        <taxon>Eukaryota</taxon>
        <taxon>Metazoa</taxon>
        <taxon>Spiralia</taxon>
        <taxon>Gnathifera</taxon>
        <taxon>Rotifera</taxon>
        <taxon>Eurotatoria</taxon>
        <taxon>Monogononta</taxon>
        <taxon>Pseudotrocha</taxon>
        <taxon>Ploima</taxon>
        <taxon>Brachionidae</taxon>
        <taxon>Brachionus</taxon>
    </lineage>
</organism>
<accession>A0A814PJ24</accession>